<dbReference type="GO" id="GO:0006281">
    <property type="term" value="P:DNA repair"/>
    <property type="evidence" value="ECO:0007669"/>
    <property type="project" value="UniProtKB-KW"/>
</dbReference>
<keyword evidence="6" id="KW-0269">Exonuclease</keyword>
<comment type="subcellular location">
    <subcellularLocation>
        <location evidence="1">Nucleus</location>
    </subcellularLocation>
</comment>
<feature type="active site" description="Nucleophile" evidence="9">
    <location>
        <position position="113"/>
    </location>
</feature>
<dbReference type="OrthoDB" id="47785at2759"/>
<organism evidence="12 13">
    <name type="scientific">Morchella conica CCBAS932</name>
    <dbReference type="NCBI Taxonomy" id="1392247"/>
    <lineage>
        <taxon>Eukaryota</taxon>
        <taxon>Fungi</taxon>
        <taxon>Dikarya</taxon>
        <taxon>Ascomycota</taxon>
        <taxon>Pezizomycotina</taxon>
        <taxon>Pezizomycetes</taxon>
        <taxon>Pezizales</taxon>
        <taxon>Morchellaceae</taxon>
        <taxon>Morchella</taxon>
    </lineage>
</organism>
<dbReference type="SUPFAM" id="SSF56024">
    <property type="entry name" value="Phospholipase D/nuclease"/>
    <property type="match status" value="2"/>
</dbReference>
<evidence type="ECO:0000256" key="10">
    <source>
        <dbReference type="PIRSR" id="PIRSR610347-2"/>
    </source>
</evidence>
<evidence type="ECO:0000256" key="3">
    <source>
        <dbReference type="ARBA" id="ARBA00022722"/>
    </source>
</evidence>
<dbReference type="GO" id="GO:0003697">
    <property type="term" value="F:single-stranded DNA binding"/>
    <property type="evidence" value="ECO:0007669"/>
    <property type="project" value="TreeGrafter"/>
</dbReference>
<protein>
    <submittedName>
        <fullName evidence="12">Phospholipase D/nuclease</fullName>
    </submittedName>
</protein>
<sequence length="506" mass="57020">MTGQGQTKRLASPFQLTWIRDLPDSDNVDAISIHDILGDVMIKEAWIFNFLIDVDWVMNQFDPDIKDIVDVKIVHGSWRKQDGNRIKLEEQASRYRNAKIISAYTPEPFGTHHTKMIILFRHDQLAQVIIHTSNMIEFDWTNMTQAVWRSPLLPLISIQNPLDVSVPKPRPIGESFKNDLLAYLRAYGKSRVGSLYDKLGKYSFNEVRAVFVASVPGKYQLNGRGAGERWGWMGLKRALSNIPLSNNLHDKDGDKGRIVLQVSSIATLGSMDTWLSPVLYKALSAARNITMPPSGSILAKKPKLSIIFPTAQEIRNSLNGYASGQAIHIRIQTKPQESQLKYLRPFLCHWDPSSDSSFVHTHSGRTRAAPHIKSYIRFTDQTCRSVEWAMLTSANLSTQAWGTALKNPSGGFLGPGQGEVKISSYEVGVLIYPELFEDSNEDKVEIIPVFKKDTPDVSIDNSKSAKVMGLRMPYDLPIRPYGKDDVPWCGSKSYAELDWRGKSWEI</sequence>
<keyword evidence="7" id="KW-0234">DNA repair</keyword>
<evidence type="ECO:0000256" key="4">
    <source>
        <dbReference type="ARBA" id="ARBA00022763"/>
    </source>
</evidence>
<evidence type="ECO:0000256" key="7">
    <source>
        <dbReference type="ARBA" id="ARBA00023204"/>
    </source>
</evidence>
<dbReference type="AlphaFoldDB" id="A0A3N4KJS5"/>
<keyword evidence="3" id="KW-0540">Nuclease</keyword>
<dbReference type="Proteomes" id="UP000277580">
    <property type="component" value="Unassembled WGS sequence"/>
</dbReference>
<dbReference type="Pfam" id="PF06087">
    <property type="entry name" value="Tyr-DNA_phospho"/>
    <property type="match status" value="1"/>
</dbReference>
<dbReference type="GO" id="GO:0017005">
    <property type="term" value="F:3'-tyrosyl-DNA phosphodiesterase activity"/>
    <property type="evidence" value="ECO:0007669"/>
    <property type="project" value="TreeGrafter"/>
</dbReference>
<feature type="site" description="Interaction with DNA" evidence="11">
    <location>
        <position position="397"/>
    </location>
</feature>
<evidence type="ECO:0000313" key="12">
    <source>
        <dbReference type="EMBL" id="RPB09609.1"/>
    </source>
</evidence>
<dbReference type="Gene3D" id="3.30.870.10">
    <property type="entry name" value="Endonuclease Chain A"/>
    <property type="match status" value="2"/>
</dbReference>
<keyword evidence="13" id="KW-1185">Reference proteome</keyword>
<gene>
    <name evidence="12" type="ORF">P167DRAFT_554817</name>
</gene>
<keyword evidence="8" id="KW-0539">Nucleus</keyword>
<reference evidence="12 13" key="1">
    <citation type="journal article" date="2018" name="Nat. Ecol. Evol.">
        <title>Pezizomycetes genomes reveal the molecular basis of ectomycorrhizal truffle lifestyle.</title>
        <authorList>
            <person name="Murat C."/>
            <person name="Payen T."/>
            <person name="Noel B."/>
            <person name="Kuo A."/>
            <person name="Morin E."/>
            <person name="Chen J."/>
            <person name="Kohler A."/>
            <person name="Krizsan K."/>
            <person name="Balestrini R."/>
            <person name="Da Silva C."/>
            <person name="Montanini B."/>
            <person name="Hainaut M."/>
            <person name="Levati E."/>
            <person name="Barry K.W."/>
            <person name="Belfiori B."/>
            <person name="Cichocki N."/>
            <person name="Clum A."/>
            <person name="Dockter R.B."/>
            <person name="Fauchery L."/>
            <person name="Guy J."/>
            <person name="Iotti M."/>
            <person name="Le Tacon F."/>
            <person name="Lindquist E.A."/>
            <person name="Lipzen A."/>
            <person name="Malagnac F."/>
            <person name="Mello A."/>
            <person name="Molinier V."/>
            <person name="Miyauchi S."/>
            <person name="Poulain J."/>
            <person name="Riccioni C."/>
            <person name="Rubini A."/>
            <person name="Sitrit Y."/>
            <person name="Splivallo R."/>
            <person name="Traeger S."/>
            <person name="Wang M."/>
            <person name="Zifcakova L."/>
            <person name="Wipf D."/>
            <person name="Zambonelli A."/>
            <person name="Paolocci F."/>
            <person name="Nowrousian M."/>
            <person name="Ottonello S."/>
            <person name="Baldrian P."/>
            <person name="Spatafora J.W."/>
            <person name="Henrissat B."/>
            <person name="Nagy L.G."/>
            <person name="Aury J.M."/>
            <person name="Wincker P."/>
            <person name="Grigoriev I.V."/>
            <person name="Bonfante P."/>
            <person name="Martin F.M."/>
        </authorList>
    </citation>
    <scope>NUCLEOTIDE SEQUENCE [LARGE SCALE GENOMIC DNA]</scope>
    <source>
        <strain evidence="12 13">CCBAS932</strain>
    </source>
</reference>
<dbReference type="CDD" id="cd09194">
    <property type="entry name" value="PLDc_yTdp1_1"/>
    <property type="match status" value="1"/>
</dbReference>
<keyword evidence="5" id="KW-0378">Hydrolase</keyword>
<dbReference type="PANTHER" id="PTHR12415:SF0">
    <property type="entry name" value="TYROSYL-DNA PHOSPHODIESTERASE 1"/>
    <property type="match status" value="1"/>
</dbReference>
<comment type="similarity">
    <text evidence="2">Belongs to the tyrosyl-DNA phosphodiesterase family.</text>
</comment>
<feature type="binding site" evidence="10">
    <location>
        <position position="115"/>
    </location>
    <ligand>
        <name>substrate</name>
    </ligand>
</feature>
<dbReference type="GO" id="GO:0004527">
    <property type="term" value="F:exonuclease activity"/>
    <property type="evidence" value="ECO:0007669"/>
    <property type="project" value="UniProtKB-KW"/>
</dbReference>
<dbReference type="EMBL" id="ML119150">
    <property type="protein sequence ID" value="RPB09609.1"/>
    <property type="molecule type" value="Genomic_DNA"/>
</dbReference>
<dbReference type="GO" id="GO:0005634">
    <property type="term" value="C:nucleus"/>
    <property type="evidence" value="ECO:0007669"/>
    <property type="project" value="UniProtKB-SubCell"/>
</dbReference>
<evidence type="ECO:0000256" key="2">
    <source>
        <dbReference type="ARBA" id="ARBA00010205"/>
    </source>
</evidence>
<keyword evidence="4" id="KW-0227">DNA damage</keyword>
<evidence type="ECO:0000256" key="1">
    <source>
        <dbReference type="ARBA" id="ARBA00004123"/>
    </source>
</evidence>
<evidence type="ECO:0000256" key="6">
    <source>
        <dbReference type="ARBA" id="ARBA00022839"/>
    </source>
</evidence>
<proteinExistence type="inferred from homology"/>
<evidence type="ECO:0000313" key="13">
    <source>
        <dbReference type="Proteomes" id="UP000277580"/>
    </source>
</evidence>
<feature type="active site" description="Proton donor/acceptor" evidence="9">
    <location>
        <position position="371"/>
    </location>
</feature>
<dbReference type="FunFam" id="3.30.870.10:FF:000038">
    <property type="entry name" value="Probable tyrosyl-DNA phosphodiesterase"/>
    <property type="match status" value="1"/>
</dbReference>
<evidence type="ECO:0000256" key="8">
    <source>
        <dbReference type="ARBA" id="ARBA00023242"/>
    </source>
</evidence>
<dbReference type="CDD" id="cd09123">
    <property type="entry name" value="PLDc_Tdp1_2"/>
    <property type="match status" value="1"/>
</dbReference>
<dbReference type="InterPro" id="IPR010347">
    <property type="entry name" value="Tdp1"/>
</dbReference>
<name>A0A3N4KJS5_9PEZI</name>
<evidence type="ECO:0000256" key="11">
    <source>
        <dbReference type="PIRSR" id="PIRSR610347-3"/>
    </source>
</evidence>
<evidence type="ECO:0000256" key="9">
    <source>
        <dbReference type="PIRSR" id="PIRSR610347-1"/>
    </source>
</evidence>
<feature type="binding site" evidence="10">
    <location>
        <position position="373"/>
    </location>
    <ligand>
        <name>substrate</name>
    </ligand>
</feature>
<dbReference type="FunCoup" id="A0A3N4KJS5">
    <property type="interactions" value="457"/>
</dbReference>
<dbReference type="PANTHER" id="PTHR12415">
    <property type="entry name" value="TYROSYL-DNA PHOSPHODIESTERASE 1"/>
    <property type="match status" value="1"/>
</dbReference>
<accession>A0A3N4KJS5</accession>
<dbReference type="GO" id="GO:0003690">
    <property type="term" value="F:double-stranded DNA binding"/>
    <property type="evidence" value="ECO:0007669"/>
    <property type="project" value="TreeGrafter"/>
</dbReference>
<evidence type="ECO:0000256" key="5">
    <source>
        <dbReference type="ARBA" id="ARBA00022801"/>
    </source>
</evidence>
<dbReference type="InParanoid" id="A0A3N4KJS5"/>
<dbReference type="STRING" id="1392247.A0A3N4KJS5"/>